<protein>
    <recommendedName>
        <fullName evidence="2">Dynamin N-terminal domain-containing protein</fullName>
    </recommendedName>
</protein>
<evidence type="ECO:0000313" key="4">
    <source>
        <dbReference type="Proteomes" id="UP000009022"/>
    </source>
</evidence>
<evidence type="ECO:0000259" key="2">
    <source>
        <dbReference type="Pfam" id="PF00350"/>
    </source>
</evidence>
<dbReference type="STRING" id="10228.B3RTG1"/>
<dbReference type="GO" id="GO:0051646">
    <property type="term" value="P:mitochondrion localization"/>
    <property type="evidence" value="ECO:0000318"/>
    <property type="project" value="GO_Central"/>
</dbReference>
<dbReference type="GeneID" id="6752429"/>
<dbReference type="InterPro" id="IPR045063">
    <property type="entry name" value="Dynamin_N"/>
</dbReference>
<keyword evidence="1" id="KW-0472">Membrane</keyword>
<feature type="transmembrane region" description="Helical" evidence="1">
    <location>
        <begin position="630"/>
        <end position="655"/>
    </location>
</feature>
<dbReference type="PANTHER" id="PTHR26392">
    <property type="entry name" value="MITOGEN-ACTIVATED PROTEIN KINASE KINASE KINASE 7-RELATED"/>
    <property type="match status" value="1"/>
</dbReference>
<dbReference type="PANTHER" id="PTHR26392:SF92">
    <property type="entry name" value="PROTEIN KINASE DOMAIN-CONTAINING PROTEIN"/>
    <property type="match status" value="1"/>
</dbReference>
<dbReference type="CTD" id="6752429"/>
<dbReference type="HOGENOM" id="CLU_356160_0_0_1"/>
<feature type="domain" description="Dynamin N-terminal" evidence="2">
    <location>
        <begin position="126"/>
        <end position="338"/>
    </location>
</feature>
<evidence type="ECO:0000256" key="1">
    <source>
        <dbReference type="SAM" id="Phobius"/>
    </source>
</evidence>
<dbReference type="eggNOG" id="ENOG502S53H">
    <property type="taxonomic scope" value="Eukaryota"/>
</dbReference>
<dbReference type="PhylomeDB" id="B3RTG1"/>
<keyword evidence="1" id="KW-1133">Transmembrane helix</keyword>
<dbReference type="OrthoDB" id="8927528at2759"/>
<dbReference type="SUPFAM" id="SSF52540">
    <property type="entry name" value="P-loop containing nucleoside triphosphate hydrolases"/>
    <property type="match status" value="1"/>
</dbReference>
<dbReference type="GO" id="GO:0003924">
    <property type="term" value="F:GTPase activity"/>
    <property type="evidence" value="ECO:0000318"/>
    <property type="project" value="GO_Central"/>
</dbReference>
<keyword evidence="4" id="KW-1185">Reference proteome</keyword>
<dbReference type="RefSeq" id="XP_002111216.1">
    <property type="nucleotide sequence ID" value="XM_002111180.1"/>
</dbReference>
<reference evidence="3 4" key="1">
    <citation type="journal article" date="2008" name="Nature">
        <title>The Trichoplax genome and the nature of placozoans.</title>
        <authorList>
            <person name="Srivastava M."/>
            <person name="Begovic E."/>
            <person name="Chapman J."/>
            <person name="Putnam N.H."/>
            <person name="Hellsten U."/>
            <person name="Kawashima T."/>
            <person name="Kuo A."/>
            <person name="Mitros T."/>
            <person name="Salamov A."/>
            <person name="Carpenter M.L."/>
            <person name="Signorovitch A.Y."/>
            <person name="Moreno M.A."/>
            <person name="Kamm K."/>
            <person name="Grimwood J."/>
            <person name="Schmutz J."/>
            <person name="Shapiro H."/>
            <person name="Grigoriev I.V."/>
            <person name="Buss L.W."/>
            <person name="Schierwater B."/>
            <person name="Dellaporta S.L."/>
            <person name="Rokhsar D.S."/>
        </authorList>
    </citation>
    <scope>NUCLEOTIDE SEQUENCE [LARGE SCALE GENOMIC DNA]</scope>
    <source>
        <strain evidence="3 4">Grell-BS-1999</strain>
    </source>
</reference>
<dbReference type="Pfam" id="PF00350">
    <property type="entry name" value="Dynamin_N"/>
    <property type="match status" value="1"/>
</dbReference>
<evidence type="ECO:0000313" key="3">
    <source>
        <dbReference type="EMBL" id="EDV27220.1"/>
    </source>
</evidence>
<gene>
    <name evidence="3" type="ORF">TRIADDRAFT_54953</name>
</gene>
<proteinExistence type="predicted"/>
<dbReference type="Proteomes" id="UP000009022">
    <property type="component" value="Unassembled WGS sequence"/>
</dbReference>
<dbReference type="AlphaFoldDB" id="B3RTG1"/>
<keyword evidence="1" id="KW-0812">Transmembrane</keyword>
<dbReference type="EMBL" id="DS985243">
    <property type="protein sequence ID" value="EDV27220.1"/>
    <property type="molecule type" value="Genomic_DNA"/>
</dbReference>
<dbReference type="Gene3D" id="3.40.50.300">
    <property type="entry name" value="P-loop containing nucleotide triphosphate hydrolases"/>
    <property type="match status" value="1"/>
</dbReference>
<dbReference type="GO" id="GO:0005741">
    <property type="term" value="C:mitochondrial outer membrane"/>
    <property type="evidence" value="ECO:0000318"/>
    <property type="project" value="GO_Central"/>
</dbReference>
<sequence>MGYIITQNEVDEIQSLKAGRNVCKKYGISTKGLKTVQDFKERLDLLRRNETIENYQRSASSQRIKSAIDKFKETRIQIIDLLQRASQFIFLELEPELVEIVKTFDEQYLDNMNKHIKQLHCMECPILVAGEVSAGKSSLINLILGQSVLPVGHLHTTTCICELRYSTNPCLKSFIWNASEKKLEPHEETPINGTSDLMTEIQKVMHLTSKKKDSKDSLRSSQGFAGLDGNSTNDEELALLSTSIDDVHVECNNFEDLKLSNGKLEICWEFDFLKVYDIDNKLVFNGFNAYNCIADGVFLVDSPGIGETALATEQIVCYLPKVSSIIYVINAENAGGIQEDRLVRLLIEEQNMEREKFKTFTPESAIFICNKWDSIPKTDRDTVENSIKQKLRRIWPGFHDSQLILLSSTNAANHFKAGFVSDDLRVLHSLIAHLIEESLKKKVVDYTSWLHTLLGIVANRYRLLTNCSFLEGDIRSSYLSNLRNNIALARSTIGDQNFHDNIEKIIDNGTAEITVSLLQFLKSNRFEVGMTKWHLDDIPIREKVTDIEEVITNLFDDRFISLLTFWEEDNGLLRRFYNKIRESVNLHYSRILKVLEGLENALQIADADLNDLRDLHVNSSPKTSKSWRNFYAGVGIVTGTIGGSAAGAAIGLTIAEGVGAAVIGGVIGGVTGGIGIVISIVVIAVLARYMWSKTGISRQRRKILIAIQQSVPNVVSELATGDRAKEIAKAYTNPIKESIKHTRMQVIKQLKANEVLLNEANQIDYSTMRSAAMDKIELISKLRNGINNVLKSYDCGI</sequence>
<dbReference type="GO" id="GO:0008053">
    <property type="term" value="P:mitochondrial fusion"/>
    <property type="evidence" value="ECO:0000318"/>
    <property type="project" value="GO_Central"/>
</dbReference>
<name>B3RTG1_TRIAD</name>
<dbReference type="KEGG" id="tad:TRIADDRAFT_54953"/>
<organism evidence="3 4">
    <name type="scientific">Trichoplax adhaerens</name>
    <name type="common">Trichoplax reptans</name>
    <dbReference type="NCBI Taxonomy" id="10228"/>
    <lineage>
        <taxon>Eukaryota</taxon>
        <taxon>Metazoa</taxon>
        <taxon>Placozoa</taxon>
        <taxon>Uniplacotomia</taxon>
        <taxon>Trichoplacea</taxon>
        <taxon>Trichoplacidae</taxon>
        <taxon>Trichoplax</taxon>
    </lineage>
</organism>
<feature type="transmembrane region" description="Helical" evidence="1">
    <location>
        <begin position="661"/>
        <end position="691"/>
    </location>
</feature>
<accession>B3RTG1</accession>
<dbReference type="InterPro" id="IPR027417">
    <property type="entry name" value="P-loop_NTPase"/>
</dbReference>
<dbReference type="InParanoid" id="B3RTG1"/>